<name>A0A089LZ88_9BACL</name>
<dbReference type="KEGG" id="pste:PSTEL_22120"/>
<keyword evidence="2" id="KW-1185">Reference proteome</keyword>
<dbReference type="EMBL" id="CP009286">
    <property type="protein sequence ID" value="AIQ65410.1"/>
    <property type="molecule type" value="Genomic_DNA"/>
</dbReference>
<accession>A0A089LZ88</accession>
<sequence length="110" mass="12730">MDQQADSRVDKLYALPKVLNRFIAVFDVTELYLALFPAWTLGCNSDIYGIIFTDRCLNSLTITIITNFMYDYTYYCRISQICVFIGEFNPVLIVNVQHNCSSHTHSIKME</sequence>
<protein>
    <submittedName>
        <fullName evidence="1">Uncharacterized protein</fullName>
    </submittedName>
</protein>
<evidence type="ECO:0000313" key="1">
    <source>
        <dbReference type="EMBL" id="AIQ65410.1"/>
    </source>
</evidence>
<evidence type="ECO:0000313" key="2">
    <source>
        <dbReference type="Proteomes" id="UP000029507"/>
    </source>
</evidence>
<dbReference type="HOGENOM" id="CLU_2168492_0_0_9"/>
<gene>
    <name evidence="1" type="ORF">PSTEL_22120</name>
</gene>
<dbReference type="AlphaFoldDB" id="A0A089LZ88"/>
<reference evidence="1 2" key="1">
    <citation type="submission" date="2014-08" db="EMBL/GenBank/DDBJ databases">
        <title>Comparative genomics of the Paenibacillus odorifer group.</title>
        <authorList>
            <person name="den Bakker H.C."/>
            <person name="Tsai Y.-C."/>
            <person name="Martin N."/>
            <person name="Korlach J."/>
            <person name="Wiedmann M."/>
        </authorList>
    </citation>
    <scope>NUCLEOTIDE SEQUENCE [LARGE SCALE GENOMIC DNA]</scope>
    <source>
        <strain evidence="1 2">DSM 14472</strain>
    </source>
</reference>
<organism evidence="1 2">
    <name type="scientific">Paenibacillus stellifer</name>
    <dbReference type="NCBI Taxonomy" id="169760"/>
    <lineage>
        <taxon>Bacteria</taxon>
        <taxon>Bacillati</taxon>
        <taxon>Bacillota</taxon>
        <taxon>Bacilli</taxon>
        <taxon>Bacillales</taxon>
        <taxon>Paenibacillaceae</taxon>
        <taxon>Paenibacillus</taxon>
    </lineage>
</organism>
<dbReference type="Proteomes" id="UP000029507">
    <property type="component" value="Chromosome"/>
</dbReference>
<proteinExistence type="predicted"/>